<dbReference type="Gene3D" id="3.40.50.720">
    <property type="entry name" value="NAD(P)-binding Rossmann-like Domain"/>
    <property type="match status" value="2"/>
</dbReference>
<dbReference type="PANTHER" id="PTHR10996:SF178">
    <property type="entry name" value="2-HYDROXYACID DEHYDROGENASE YGL185C-RELATED"/>
    <property type="match status" value="1"/>
</dbReference>
<evidence type="ECO:0000256" key="1">
    <source>
        <dbReference type="ARBA" id="ARBA00005854"/>
    </source>
</evidence>
<evidence type="ECO:0000256" key="3">
    <source>
        <dbReference type="ARBA" id="ARBA00023027"/>
    </source>
</evidence>
<feature type="domain" description="D-isomer specific 2-hydroxyacid dehydrogenase NAD-binding" evidence="6">
    <location>
        <begin position="105"/>
        <end position="277"/>
    </location>
</feature>
<dbReference type="SUPFAM" id="SSF52283">
    <property type="entry name" value="Formate/glycerate dehydrogenase catalytic domain-like"/>
    <property type="match status" value="1"/>
</dbReference>
<dbReference type="EMBL" id="CAWVOH010000002">
    <property type="protein sequence ID" value="CAK8054622.1"/>
    <property type="molecule type" value="Genomic_DNA"/>
</dbReference>
<evidence type="ECO:0000259" key="5">
    <source>
        <dbReference type="Pfam" id="PF00389"/>
    </source>
</evidence>
<evidence type="ECO:0000256" key="2">
    <source>
        <dbReference type="ARBA" id="ARBA00023002"/>
    </source>
</evidence>
<proteinExistence type="inferred from homology"/>
<dbReference type="EC" id="1.1.1.95" evidence="7"/>
<gene>
    <name evidence="7" type="ORF">R54876_GBNLAHCA_01196</name>
</gene>
<organism evidence="7 8">
    <name type="scientific">Eupransor demetentiae</name>
    <dbReference type="NCBI Taxonomy" id="3109584"/>
    <lineage>
        <taxon>Bacteria</taxon>
        <taxon>Bacillati</taxon>
        <taxon>Bacillota</taxon>
        <taxon>Bacilli</taxon>
        <taxon>Lactobacillales</taxon>
        <taxon>Lactobacillaceae</taxon>
        <taxon>Eupransor</taxon>
    </lineage>
</organism>
<comment type="similarity">
    <text evidence="1 4">Belongs to the D-isomer specific 2-hydroxyacid dehydrogenase family.</text>
</comment>
<dbReference type="InterPro" id="IPR036291">
    <property type="entry name" value="NAD(P)-bd_dom_sf"/>
</dbReference>
<dbReference type="PANTHER" id="PTHR10996">
    <property type="entry name" value="2-HYDROXYACID DEHYDROGENASE-RELATED"/>
    <property type="match status" value="1"/>
</dbReference>
<dbReference type="GO" id="GO:0004617">
    <property type="term" value="F:phosphoglycerate dehydrogenase activity"/>
    <property type="evidence" value="ECO:0007669"/>
    <property type="project" value="UniProtKB-EC"/>
</dbReference>
<sequence>MAKVLVFDGIDQAGVKQLEADGYEVVSCPQASSEDFDGFEDVEGMIAIMHPITGEIMDKMPNLKVIARFGVGYDNIDLEAAKQRGIVVTNTPGGNAEAVAETAVTLALMAGREFEVRHDSIHDAKDRDYMAEHKGFQLSGKVVGILGFGHIAQKVNDLLTGFQVQTLVYARHDRPVPHGKMASLDEIFKNSDYIISTLPATPQTTHLINADAFKQMKKTAIVVNVGRGAVIDEAALLDALKSGEITSAGLDVVEKEPISPENPLLVLPNAYVLPHVAGFSSESETKVSTMAATQVEKVLSGQGADYQVN</sequence>
<dbReference type="EC" id="1.1.1.399" evidence="7"/>
<dbReference type="InterPro" id="IPR029753">
    <property type="entry name" value="D-isomer_DH_CS"/>
</dbReference>
<dbReference type="PROSITE" id="PS00671">
    <property type="entry name" value="D_2_HYDROXYACID_DH_3"/>
    <property type="match status" value="1"/>
</dbReference>
<keyword evidence="3" id="KW-0520">NAD</keyword>
<evidence type="ECO:0000256" key="4">
    <source>
        <dbReference type="RuleBase" id="RU003719"/>
    </source>
</evidence>
<dbReference type="Proteomes" id="UP001314241">
    <property type="component" value="Unassembled WGS sequence"/>
</dbReference>
<accession>A0ABM9N6P1</accession>
<name>A0ABM9N6P1_9LACO</name>
<dbReference type="InterPro" id="IPR006140">
    <property type="entry name" value="D-isomer_DH_NAD-bd"/>
</dbReference>
<dbReference type="Pfam" id="PF02826">
    <property type="entry name" value="2-Hacid_dh_C"/>
    <property type="match status" value="1"/>
</dbReference>
<dbReference type="CDD" id="cd12172">
    <property type="entry name" value="PGDH_like_2"/>
    <property type="match status" value="1"/>
</dbReference>
<comment type="caution">
    <text evidence="7">The sequence shown here is derived from an EMBL/GenBank/DDBJ whole genome shotgun (WGS) entry which is preliminary data.</text>
</comment>
<dbReference type="SUPFAM" id="SSF51735">
    <property type="entry name" value="NAD(P)-binding Rossmann-fold domains"/>
    <property type="match status" value="1"/>
</dbReference>
<dbReference type="Pfam" id="PF00389">
    <property type="entry name" value="2-Hacid_dh"/>
    <property type="match status" value="1"/>
</dbReference>
<dbReference type="RefSeq" id="WP_349642165.1">
    <property type="nucleotide sequence ID" value="NZ_CAWVOH010000002.1"/>
</dbReference>
<dbReference type="InterPro" id="IPR006139">
    <property type="entry name" value="D-isomer_2_OHA_DH_cat_dom"/>
</dbReference>
<reference evidence="7 8" key="1">
    <citation type="submission" date="2024-01" db="EMBL/GenBank/DDBJ databases">
        <authorList>
            <person name="Botero Cardona J."/>
        </authorList>
    </citation>
    <scope>NUCLEOTIDE SEQUENCE [LARGE SCALE GENOMIC DNA]</scope>
    <source>
        <strain evidence="7 8">LMG 33000</strain>
    </source>
</reference>
<feature type="domain" description="D-isomer specific 2-hydroxyacid dehydrogenase catalytic" evidence="5">
    <location>
        <begin position="4"/>
        <end position="309"/>
    </location>
</feature>
<evidence type="ECO:0000259" key="6">
    <source>
        <dbReference type="Pfam" id="PF02826"/>
    </source>
</evidence>
<protein>
    <submittedName>
        <fullName evidence="7">Phosphoglycerate dehydrogenase or related dehydrogenase (SerA)</fullName>
        <ecNumber evidence="7">1.1.1.399</ecNumber>
        <ecNumber evidence="7">1.1.1.95</ecNumber>
    </submittedName>
</protein>
<evidence type="ECO:0000313" key="8">
    <source>
        <dbReference type="Proteomes" id="UP001314241"/>
    </source>
</evidence>
<evidence type="ECO:0000313" key="7">
    <source>
        <dbReference type="EMBL" id="CAK8054622.1"/>
    </source>
</evidence>
<keyword evidence="8" id="KW-1185">Reference proteome</keyword>
<dbReference type="InterPro" id="IPR050223">
    <property type="entry name" value="D-isomer_2-hydroxyacid_DH"/>
</dbReference>
<keyword evidence="2 4" id="KW-0560">Oxidoreductase</keyword>